<evidence type="ECO:0000256" key="8">
    <source>
        <dbReference type="ARBA" id="ARBA00022741"/>
    </source>
</evidence>
<dbReference type="InterPro" id="IPR003594">
    <property type="entry name" value="HATPase_dom"/>
</dbReference>
<keyword evidence="6" id="KW-0808">Transferase</keyword>
<evidence type="ECO:0000313" key="27">
    <source>
        <dbReference type="Proteomes" id="UP000002015"/>
    </source>
</evidence>
<feature type="domain" description="PAS" evidence="23">
    <location>
        <begin position="1343"/>
        <end position="1415"/>
    </location>
</feature>
<feature type="domain" description="Histidine kinase" evidence="21">
    <location>
        <begin position="1488"/>
        <end position="1709"/>
    </location>
</feature>
<dbReference type="Proteomes" id="UP000002015">
    <property type="component" value="Chromosome"/>
</dbReference>
<keyword evidence="20" id="KW-0732">Signal</keyword>
<dbReference type="Gene3D" id="3.30.450.20">
    <property type="entry name" value="PAS domain"/>
    <property type="match status" value="2"/>
</dbReference>
<dbReference type="PROSITE" id="PS50894">
    <property type="entry name" value="HPT"/>
    <property type="match status" value="1"/>
</dbReference>
<feature type="transmembrane region" description="Helical" evidence="19">
    <location>
        <begin position="805"/>
        <end position="826"/>
    </location>
</feature>
<dbReference type="PROSITE" id="PS50113">
    <property type="entry name" value="PAC"/>
    <property type="match status" value="2"/>
</dbReference>
<dbReference type="Pfam" id="PF08448">
    <property type="entry name" value="PAS_4"/>
    <property type="match status" value="1"/>
</dbReference>
<dbReference type="SMART" id="SM00387">
    <property type="entry name" value="HATPase_c"/>
    <property type="match status" value="1"/>
</dbReference>
<comment type="subcellular location">
    <subcellularLocation>
        <location evidence="2">Cell membrane</location>
        <topology evidence="2">Multi-pass membrane protein</topology>
    </subcellularLocation>
</comment>
<dbReference type="InterPro" id="IPR036890">
    <property type="entry name" value="HATPase_C_sf"/>
</dbReference>
<evidence type="ECO:0000259" key="22">
    <source>
        <dbReference type="PROSITE" id="PS50110"/>
    </source>
</evidence>
<feature type="domain" description="PAC" evidence="24">
    <location>
        <begin position="1271"/>
        <end position="1321"/>
    </location>
</feature>
<evidence type="ECO:0000256" key="1">
    <source>
        <dbReference type="ARBA" id="ARBA00000085"/>
    </source>
</evidence>
<sequence precursor="true">MNFITRFFSFLLLLCITSAFCNAETIKVGFGYGKPPFVFASTPEGQSEPRGIEVDIMREALALRGHDLEVHYFSNNNLVEQLRQGNIDAATTIPSEQNSSVYYSNQVIYFWNYAVTQPEDRTTLSSIDELKSRKVLSWQGASKDLGKSFEQAIPQMNFYREVEDQSEQVLLFLQKKADTLVIDWSIFSYWARYFGYEPERYNQYNIFGGKTWFSVGFSDKSLRDDFSQGLSQLKSNGQYQKIYDRLWSASNLEDNSNKSVLHLTADEQTWLDNHPNIRLGIDQNYPPFDFIGDRGNYSGISADYLALINERLGTDMRVISGLNWTDVIAGAQSGDIDVISTIVETKERSAYLNFTRPYISFPTIFLTRKDQEPVNAFHDLNRGKLAMVKDFFYEEMILKNYPEIEPYFVNSPLEAIRALDNGKVDAAIVNYAVANHLILKYDLTSIRVDAETQLERTFFSFGVRKDWPELLSVLNKVLASIDEEKHKQITERWIARPSTVSQVTDEIDLTAKEKAWVASNPVVRVSGDISWPPFNFKRNGVTQGFSIDYMNLIAKKAGLSIEYVEGPTWGEFLLMMRDGSLDVMLDIVKTPEREKYLLYTKPYADNPNAILSKKSMPYRSLEALFGKTVAVTKGFFYEEILSREYPQIKILPLENTYQTMIAVSVGEADAALGEMAVLNHFISESLMTDVSVSSEIKIGDHELSLLNIATRKDLPLLISILRKGVESISQKELSLIKNKWLASASVEQSVDAPVSKLFKQYFSVYPLIIIAVFTFIVLTVTAFLLPKLLSNEVIAKFVASRAFTYSMMLLTSIIVLIVLLLVWYTLEQNRQSTLSDTKEDLTFILERTSENLDTWINDRKRYLSRLGEHPELVELTQHLLSLPAEKRVLKDDNIQGDIRSFFERHVEDFGHVGFFLINKDRISIASRRNINLGSKNLIAIHAPELLDRAFSGETVFVPPIPSDVKVGEYSSGFSNLNALSMFFITPVKDHTGKVFAVLTQRLLPSGRLSQILQQGSIGRSGESYLINRDGGMVTESRFKDSLVEIGLQSIDSEGESFLMLKDPGGNMTEGYLPERSFTELPFTFMTQAIINQAQQATGRANIQSNIEGYRDYRGVAVLGVWRWDSRLGLGVTTEIDLQEALDAFYQMRIHLITTAIVALLLAIASSMLTVTIGQRATTFMRRSNEELEERVKERTMRLRSIIENAADGIIVMNSRGIVQNFSPAAETIFGFCASEVVGNNIKMLMPEPTRKEHDGYLKHYIDDVKTKVVGKTREVVGLRKNGETFDMDLAVGEFFIDGEHLFTGMVRDITERKRMDKELRLSKEDLEKTLYEKTSLEEKLKQNVAYMTTLLENLPIAVFAKDVKNDYRFTLWNHVAVEIFGFKSGQIIGRNDYDLFSTEEANHFRRTDEEIVKHLGIKDIQEETITTSHGERILHTVKVAVPNESGESNILLGITQDITDRKQAEEELMRAKRVAENATRAKSDFLANMSHEIRTPMNAIIGMSHLALQTGLDRKQRDYINKIQSASESLLALINDILDFSKVEAGKMEIERKPFNLNDTLDKLAQLITVKTREKKLELLIDTHKDVPCGLIGDSLRLGQILINLTNNAVKFTEKGEVVVSIEKVCVDDEQVTLKFTVKDTGIGMTKEQMGKLFQSFSQADASTTRKYGGTGLGLTISKKLTELMGGAISVESTFGKGSSFVFTANFGLSQAAEVVSQLPKPDLRHLPILIVDDSPVARQILRQNGEALTFVVDEASSGEEAIEKLHDYDQLGTPFKVVFIDWKMPGMDGVETCHRIKSEENIESPPNIVMVTAYDRHELIHEMEGMEVSGVLTKPVTQSSMLDATMVAMGYEEAKRDEQAYDLGLDAAKAIRGTHVLLVEDNDINQQVATELLEMAGLVVTTASDGQEACERVKTELFDVILMDIQMPVMDGYTATRHIRKFSGYEELPVIAMTANAMDGDREKCLDAGMNDHIAKPIDPASMFAALVKWVTPQEGADEVFVPDASVSDAEVKLPELPGVNLELGLMRVAGKHKLYLDLMKRFVAEQSNVPMRIEQALATGDIMLAERLSHTIKGISGTLGAIELQELAAKLETAIQAEDENQIATVMPAFTGELERLVEAIRVKTVEKQEQVTHIPLTAEERKKTLDVLINIRDLLSNDDGDALDIFSENHEQLSILVEPEELSRLESTIESFDFQGAITVVDDLLKNAEE</sequence>
<name>A8FX99_SHESH</name>
<reference evidence="26 27" key="1">
    <citation type="submission" date="2007-08" db="EMBL/GenBank/DDBJ databases">
        <title>Complete sequence of Shewanella sediminis HAW-EB3.</title>
        <authorList>
            <consortium name="US DOE Joint Genome Institute"/>
            <person name="Copeland A."/>
            <person name="Lucas S."/>
            <person name="Lapidus A."/>
            <person name="Barry K."/>
            <person name="Glavina del Rio T."/>
            <person name="Dalin E."/>
            <person name="Tice H."/>
            <person name="Pitluck S."/>
            <person name="Chertkov O."/>
            <person name="Brettin T."/>
            <person name="Bruce D."/>
            <person name="Detter J.C."/>
            <person name="Han C."/>
            <person name="Schmutz J."/>
            <person name="Larimer F."/>
            <person name="Land M."/>
            <person name="Hauser L."/>
            <person name="Kyrpides N."/>
            <person name="Kim E."/>
            <person name="Zhao J.-S."/>
            <person name="Richardson P."/>
        </authorList>
    </citation>
    <scope>NUCLEOTIDE SEQUENCE [LARGE SCALE GENOMIC DNA]</scope>
    <source>
        <strain evidence="26 27">HAW-EB3</strain>
    </source>
</reference>
<evidence type="ECO:0000256" key="11">
    <source>
        <dbReference type="ARBA" id="ARBA00022989"/>
    </source>
</evidence>
<feature type="chain" id="PRO_5002720091" description="Sensor protein FixL" evidence="20">
    <location>
        <begin position="24"/>
        <end position="2213"/>
    </location>
</feature>
<dbReference type="PANTHER" id="PTHR45339">
    <property type="entry name" value="HYBRID SIGNAL TRANSDUCTION HISTIDINE KINASE J"/>
    <property type="match status" value="1"/>
</dbReference>
<dbReference type="CDD" id="cd16922">
    <property type="entry name" value="HATPase_EvgS-ArcB-TorS-like"/>
    <property type="match status" value="1"/>
</dbReference>
<dbReference type="eggNOG" id="COG0834">
    <property type="taxonomic scope" value="Bacteria"/>
</dbReference>
<evidence type="ECO:0000256" key="4">
    <source>
        <dbReference type="ARBA" id="ARBA00022475"/>
    </source>
</evidence>
<dbReference type="Pfam" id="PF00512">
    <property type="entry name" value="HisKA"/>
    <property type="match status" value="1"/>
</dbReference>
<dbReference type="CDD" id="cd01007">
    <property type="entry name" value="PBP2_BvgS_HisK_like"/>
    <property type="match status" value="2"/>
</dbReference>
<feature type="domain" description="PAC" evidence="24">
    <location>
        <begin position="1418"/>
        <end position="1470"/>
    </location>
</feature>
<feature type="domain" description="Response regulatory" evidence="22">
    <location>
        <begin position="1728"/>
        <end position="1850"/>
    </location>
</feature>
<protein>
    <recommendedName>
        <fullName evidence="16">Sensor protein FixL</fullName>
        <ecNumber evidence="3">2.7.13.3</ecNumber>
    </recommendedName>
</protein>
<dbReference type="RefSeq" id="WP_012143202.1">
    <property type="nucleotide sequence ID" value="NC_009831.1"/>
</dbReference>
<feature type="modified residue" description="Phosphohistidine" evidence="17">
    <location>
        <position position="2072"/>
    </location>
</feature>
<keyword evidence="7 19" id="KW-0812">Transmembrane</keyword>
<dbReference type="Pfam" id="PF00497">
    <property type="entry name" value="SBP_bac_3"/>
    <property type="match status" value="3"/>
</dbReference>
<dbReference type="InterPro" id="IPR000014">
    <property type="entry name" value="PAS"/>
</dbReference>
<keyword evidence="27" id="KW-1185">Reference proteome</keyword>
<dbReference type="Gene3D" id="1.20.120.160">
    <property type="entry name" value="HPT domain"/>
    <property type="match status" value="1"/>
</dbReference>
<dbReference type="GO" id="GO:0005886">
    <property type="term" value="C:plasma membrane"/>
    <property type="evidence" value="ECO:0007669"/>
    <property type="project" value="UniProtKB-SubCell"/>
</dbReference>
<dbReference type="FunFam" id="3.30.565.10:FF:000010">
    <property type="entry name" value="Sensor histidine kinase RcsC"/>
    <property type="match status" value="1"/>
</dbReference>
<dbReference type="eggNOG" id="COG5002">
    <property type="taxonomic scope" value="Bacteria"/>
</dbReference>
<dbReference type="NCBIfam" id="TIGR00229">
    <property type="entry name" value="sensory_box"/>
    <property type="match status" value="2"/>
</dbReference>
<dbReference type="OrthoDB" id="9810730at2"/>
<dbReference type="EMBL" id="CP000821">
    <property type="protein sequence ID" value="ABV37472.1"/>
    <property type="molecule type" value="Genomic_DNA"/>
</dbReference>
<dbReference type="InterPro" id="IPR013767">
    <property type="entry name" value="PAS_fold"/>
</dbReference>
<evidence type="ECO:0000256" key="16">
    <source>
        <dbReference type="ARBA" id="ARBA00070616"/>
    </source>
</evidence>
<dbReference type="InterPro" id="IPR004358">
    <property type="entry name" value="Sig_transdc_His_kin-like_C"/>
</dbReference>
<evidence type="ECO:0000256" key="12">
    <source>
        <dbReference type="ARBA" id="ARBA00023012"/>
    </source>
</evidence>
<evidence type="ECO:0000259" key="21">
    <source>
        <dbReference type="PROSITE" id="PS50109"/>
    </source>
</evidence>
<dbReference type="FunFam" id="3.30.450.20:FF:000060">
    <property type="entry name" value="Sensor protein FixL"/>
    <property type="match status" value="1"/>
</dbReference>
<keyword evidence="9 26" id="KW-0418">Kinase</keyword>
<evidence type="ECO:0000313" key="26">
    <source>
        <dbReference type="EMBL" id="ABV37472.1"/>
    </source>
</evidence>
<dbReference type="InterPro" id="IPR001789">
    <property type="entry name" value="Sig_transdc_resp-reg_receiver"/>
</dbReference>
<dbReference type="InterPro" id="IPR003661">
    <property type="entry name" value="HisK_dim/P_dom"/>
</dbReference>
<evidence type="ECO:0000256" key="2">
    <source>
        <dbReference type="ARBA" id="ARBA00004651"/>
    </source>
</evidence>
<comment type="catalytic activity">
    <reaction evidence="1">
        <text>ATP + protein L-histidine = ADP + protein N-phospho-L-histidine.</text>
        <dbReference type="EC" id="2.7.13.3"/>
    </reaction>
</comment>
<dbReference type="SMART" id="SM00388">
    <property type="entry name" value="HisKA"/>
    <property type="match status" value="1"/>
</dbReference>
<keyword evidence="14" id="KW-0131">Cell cycle</keyword>
<proteinExistence type="predicted"/>
<evidence type="ECO:0000256" key="7">
    <source>
        <dbReference type="ARBA" id="ARBA00022692"/>
    </source>
</evidence>
<dbReference type="PRINTS" id="PR00344">
    <property type="entry name" value="BCTRLSENSOR"/>
</dbReference>
<evidence type="ECO:0000256" key="19">
    <source>
        <dbReference type="SAM" id="Phobius"/>
    </source>
</evidence>
<dbReference type="eggNOG" id="COG2205">
    <property type="taxonomic scope" value="Bacteria"/>
</dbReference>
<dbReference type="GO" id="GO:0000155">
    <property type="term" value="F:phosphorelay sensor kinase activity"/>
    <property type="evidence" value="ECO:0007669"/>
    <property type="project" value="InterPro"/>
</dbReference>
<feature type="domain" description="Response regulatory" evidence="22">
    <location>
        <begin position="1876"/>
        <end position="1992"/>
    </location>
</feature>
<dbReference type="InterPro" id="IPR000700">
    <property type="entry name" value="PAS-assoc_C"/>
</dbReference>
<dbReference type="CDD" id="cd17546">
    <property type="entry name" value="REC_hyHK_CKI1_RcsC-like"/>
    <property type="match status" value="2"/>
</dbReference>
<dbReference type="PROSITE" id="PS50110">
    <property type="entry name" value="RESPONSE_REGULATORY"/>
    <property type="match status" value="2"/>
</dbReference>
<dbReference type="Gene3D" id="3.40.50.2300">
    <property type="match status" value="2"/>
</dbReference>
<dbReference type="InterPro" id="IPR036641">
    <property type="entry name" value="HPT_dom_sf"/>
</dbReference>
<dbReference type="STRING" id="425104.Ssed_2865"/>
<comment type="function">
    <text evidence="15">Putative oxygen sensor; modulates the activity of FixJ, a transcriptional activator of nitrogen fixation fixK gene. FixL probably acts as a kinase that phosphorylates FixJ.</text>
</comment>
<dbReference type="SUPFAM" id="SSF47226">
    <property type="entry name" value="Histidine-containing phosphotransfer domain, HPT domain"/>
    <property type="match status" value="1"/>
</dbReference>
<evidence type="ECO:0000256" key="14">
    <source>
        <dbReference type="ARBA" id="ARBA00023306"/>
    </source>
</evidence>
<dbReference type="FunFam" id="1.10.287.130:FF:000038">
    <property type="entry name" value="Sensory transduction histidine kinase"/>
    <property type="match status" value="1"/>
</dbReference>
<dbReference type="Pfam" id="PF01627">
    <property type="entry name" value="Hpt"/>
    <property type="match status" value="1"/>
</dbReference>
<dbReference type="SUPFAM" id="SSF55785">
    <property type="entry name" value="PYP-like sensor domain (PAS domain)"/>
    <property type="match status" value="2"/>
</dbReference>
<dbReference type="SMART" id="SM00062">
    <property type="entry name" value="PBPb"/>
    <property type="match status" value="3"/>
</dbReference>
<keyword evidence="8" id="KW-0547">Nucleotide-binding</keyword>
<dbReference type="KEGG" id="sse:Ssed_2865"/>
<dbReference type="Gene3D" id="3.40.190.10">
    <property type="entry name" value="Periplasmic binding protein-like II"/>
    <property type="match status" value="6"/>
</dbReference>
<keyword evidence="13 19" id="KW-0472">Membrane</keyword>
<dbReference type="Gene3D" id="3.30.565.10">
    <property type="entry name" value="Histidine kinase-like ATPase, C-terminal domain"/>
    <property type="match status" value="1"/>
</dbReference>
<evidence type="ECO:0000259" key="23">
    <source>
        <dbReference type="PROSITE" id="PS50112"/>
    </source>
</evidence>
<dbReference type="CDD" id="cd00082">
    <property type="entry name" value="HisKA"/>
    <property type="match status" value="1"/>
</dbReference>
<dbReference type="InterPro" id="IPR036097">
    <property type="entry name" value="HisK_dim/P_sf"/>
</dbReference>
<dbReference type="Pfam" id="PF00072">
    <property type="entry name" value="Response_reg"/>
    <property type="match status" value="2"/>
</dbReference>
<dbReference type="InterPro" id="IPR005467">
    <property type="entry name" value="His_kinase_dom"/>
</dbReference>
<dbReference type="SUPFAM" id="SSF47384">
    <property type="entry name" value="Homodimeric domain of signal transducing histidine kinase"/>
    <property type="match status" value="1"/>
</dbReference>
<keyword evidence="5 18" id="KW-0597">Phosphoprotein</keyword>
<keyword evidence="11 19" id="KW-1133">Transmembrane helix</keyword>
<evidence type="ECO:0000256" key="17">
    <source>
        <dbReference type="PROSITE-ProRule" id="PRU00110"/>
    </source>
</evidence>
<evidence type="ECO:0000256" key="6">
    <source>
        <dbReference type="ARBA" id="ARBA00022679"/>
    </source>
</evidence>
<keyword evidence="10" id="KW-0067">ATP-binding</keyword>
<dbReference type="PANTHER" id="PTHR45339:SF1">
    <property type="entry name" value="HYBRID SIGNAL TRANSDUCTION HISTIDINE KINASE J"/>
    <property type="match status" value="1"/>
</dbReference>
<dbReference type="SUPFAM" id="SSF53850">
    <property type="entry name" value="Periplasmic binding protein-like II"/>
    <property type="match status" value="3"/>
</dbReference>
<feature type="modified residue" description="4-aspartylphosphate" evidence="18">
    <location>
        <position position="1782"/>
    </location>
</feature>
<dbReference type="GO" id="GO:0005524">
    <property type="term" value="F:ATP binding"/>
    <property type="evidence" value="ECO:0007669"/>
    <property type="project" value="UniProtKB-KW"/>
</dbReference>
<evidence type="ECO:0000256" key="18">
    <source>
        <dbReference type="PROSITE-ProRule" id="PRU00169"/>
    </source>
</evidence>
<keyword evidence="4" id="KW-1003">Cell membrane</keyword>
<dbReference type="Pfam" id="PF00989">
    <property type="entry name" value="PAS"/>
    <property type="match status" value="1"/>
</dbReference>
<feature type="signal peptide" evidence="20">
    <location>
        <begin position="1"/>
        <end position="23"/>
    </location>
</feature>
<dbReference type="Pfam" id="PF02518">
    <property type="entry name" value="HATPase_c"/>
    <property type="match status" value="1"/>
</dbReference>
<dbReference type="SUPFAM" id="SSF55874">
    <property type="entry name" value="ATPase domain of HSP90 chaperone/DNA topoisomerase II/histidine kinase"/>
    <property type="match status" value="1"/>
</dbReference>
<keyword evidence="12" id="KW-0902">Two-component regulatory system</keyword>
<dbReference type="HOGENOM" id="CLU_231071_0_0_6"/>
<evidence type="ECO:0000256" key="20">
    <source>
        <dbReference type="SAM" id="SignalP"/>
    </source>
</evidence>
<accession>A8FX99</accession>
<dbReference type="PROSITE" id="PS50112">
    <property type="entry name" value="PAS"/>
    <property type="match status" value="2"/>
</dbReference>
<evidence type="ECO:0000259" key="25">
    <source>
        <dbReference type="PROSITE" id="PS50894"/>
    </source>
</evidence>
<dbReference type="InterPro" id="IPR013656">
    <property type="entry name" value="PAS_4"/>
</dbReference>
<evidence type="ECO:0000256" key="5">
    <source>
        <dbReference type="ARBA" id="ARBA00022553"/>
    </source>
</evidence>
<feature type="transmembrane region" description="Helical" evidence="19">
    <location>
        <begin position="764"/>
        <end position="785"/>
    </location>
</feature>
<dbReference type="eggNOG" id="COG0642">
    <property type="taxonomic scope" value="Bacteria"/>
</dbReference>
<feature type="domain" description="HPt" evidence="25">
    <location>
        <begin position="2033"/>
        <end position="2126"/>
    </location>
</feature>
<dbReference type="GO" id="GO:0006355">
    <property type="term" value="P:regulation of DNA-templated transcription"/>
    <property type="evidence" value="ECO:0007669"/>
    <property type="project" value="InterPro"/>
</dbReference>
<dbReference type="SMART" id="SM00448">
    <property type="entry name" value="REC"/>
    <property type="match status" value="2"/>
</dbReference>
<dbReference type="InterPro" id="IPR001638">
    <property type="entry name" value="Solute-binding_3/MltF_N"/>
</dbReference>
<dbReference type="InterPro" id="IPR011006">
    <property type="entry name" value="CheY-like_superfamily"/>
</dbReference>
<dbReference type="Gene3D" id="1.10.287.130">
    <property type="match status" value="1"/>
</dbReference>
<dbReference type="CDD" id="cd00130">
    <property type="entry name" value="PAS"/>
    <property type="match status" value="2"/>
</dbReference>
<evidence type="ECO:0000259" key="24">
    <source>
        <dbReference type="PROSITE" id="PS50113"/>
    </source>
</evidence>
<dbReference type="SMART" id="SM00091">
    <property type="entry name" value="PAS"/>
    <property type="match status" value="2"/>
</dbReference>
<feature type="modified residue" description="4-aspartylphosphate" evidence="18">
    <location>
        <position position="1925"/>
    </location>
</feature>
<evidence type="ECO:0000256" key="3">
    <source>
        <dbReference type="ARBA" id="ARBA00012438"/>
    </source>
</evidence>
<dbReference type="SMART" id="SM00073">
    <property type="entry name" value="HPT"/>
    <property type="match status" value="1"/>
</dbReference>
<feature type="domain" description="PAS" evidence="23">
    <location>
        <begin position="1194"/>
        <end position="1247"/>
    </location>
</feature>
<evidence type="ECO:0000256" key="10">
    <source>
        <dbReference type="ARBA" id="ARBA00022840"/>
    </source>
</evidence>
<dbReference type="SUPFAM" id="SSF52172">
    <property type="entry name" value="CheY-like"/>
    <property type="match status" value="2"/>
</dbReference>
<gene>
    <name evidence="26" type="ordered locus">Ssed_2865</name>
</gene>
<dbReference type="PROSITE" id="PS50109">
    <property type="entry name" value="HIS_KIN"/>
    <property type="match status" value="1"/>
</dbReference>
<evidence type="ECO:0000256" key="15">
    <source>
        <dbReference type="ARBA" id="ARBA00059827"/>
    </source>
</evidence>
<evidence type="ECO:0000256" key="13">
    <source>
        <dbReference type="ARBA" id="ARBA00023136"/>
    </source>
</evidence>
<evidence type="ECO:0000256" key="9">
    <source>
        <dbReference type="ARBA" id="ARBA00022777"/>
    </source>
</evidence>
<dbReference type="InterPro" id="IPR035965">
    <property type="entry name" value="PAS-like_dom_sf"/>
</dbReference>
<dbReference type="EC" id="2.7.13.3" evidence="3"/>
<dbReference type="InterPro" id="IPR008207">
    <property type="entry name" value="Sig_transdc_His_kin_Hpt_dom"/>
</dbReference>
<organism evidence="26 27">
    <name type="scientific">Shewanella sediminis (strain HAW-EB3)</name>
    <dbReference type="NCBI Taxonomy" id="425104"/>
    <lineage>
        <taxon>Bacteria</taxon>
        <taxon>Pseudomonadati</taxon>
        <taxon>Pseudomonadota</taxon>
        <taxon>Gammaproteobacteria</taxon>
        <taxon>Alteromonadales</taxon>
        <taxon>Shewanellaceae</taxon>
        <taxon>Shewanella</taxon>
    </lineage>
</organism>